<proteinExistence type="predicted"/>
<dbReference type="AlphaFoldDB" id="Q9P4B1"/>
<evidence type="ECO:0000313" key="1">
    <source>
        <dbReference type="EMBL" id="AAF87289.1"/>
    </source>
</evidence>
<protein>
    <submittedName>
        <fullName evidence="1">Uncharacterized protein</fullName>
    </submittedName>
</protein>
<reference evidence="1" key="1">
    <citation type="journal article" date="2001" name="Fungal Genet. Biol.">
        <title>Outcrossing and recombination in the lichenized fungus Letharia.</title>
        <authorList>
            <person name="Kroken S."/>
            <person name="Taylor J.W."/>
        </authorList>
    </citation>
    <scope>NUCLEOTIDE SEQUENCE</scope>
</reference>
<name>Q9P4B1_LETVU</name>
<feature type="non-terminal residue" evidence="1">
    <location>
        <position position="91"/>
    </location>
</feature>
<sequence>SSTDQKRFVIPTVVNVDAHLGMFPKDITVQIHQQEAKDGGYERFLQKRLMIPYGISDSTILELLLVFETCRATLPTLHRDRHGPAHFAQHA</sequence>
<feature type="non-terminal residue" evidence="1">
    <location>
        <position position="1"/>
    </location>
</feature>
<dbReference type="EMBL" id="AF228462">
    <property type="protein sequence ID" value="AAF87289.1"/>
    <property type="molecule type" value="Genomic_DNA"/>
</dbReference>
<organism evidence="1">
    <name type="scientific">Letharia vulpina</name>
    <name type="common">Wolf lichen</name>
    <name type="synonym">Lichen vulpinus</name>
    <dbReference type="NCBI Taxonomy" id="129387"/>
    <lineage>
        <taxon>Eukaryota</taxon>
        <taxon>Fungi</taxon>
        <taxon>Dikarya</taxon>
        <taxon>Ascomycota</taxon>
        <taxon>Pezizomycotina</taxon>
        <taxon>Lecanoromycetes</taxon>
        <taxon>OSLEUM clade</taxon>
        <taxon>Lecanoromycetidae</taxon>
        <taxon>Lecanorales</taxon>
        <taxon>Lecanorineae</taxon>
        <taxon>Parmeliaceae</taxon>
        <taxon>Letharia</taxon>
    </lineage>
</organism>
<accession>Q9P4B1</accession>